<proteinExistence type="predicted"/>
<dbReference type="EMBL" id="JANHOG010000515">
    <property type="protein sequence ID" value="KAJ3553647.1"/>
    <property type="molecule type" value="Genomic_DNA"/>
</dbReference>
<organism evidence="1 2">
    <name type="scientific">Phlebia brevispora</name>
    <dbReference type="NCBI Taxonomy" id="194682"/>
    <lineage>
        <taxon>Eukaryota</taxon>
        <taxon>Fungi</taxon>
        <taxon>Dikarya</taxon>
        <taxon>Basidiomycota</taxon>
        <taxon>Agaricomycotina</taxon>
        <taxon>Agaricomycetes</taxon>
        <taxon>Polyporales</taxon>
        <taxon>Meruliaceae</taxon>
        <taxon>Phlebia</taxon>
    </lineage>
</organism>
<comment type="caution">
    <text evidence="1">The sequence shown here is derived from an EMBL/GenBank/DDBJ whole genome shotgun (WGS) entry which is preliminary data.</text>
</comment>
<dbReference type="Proteomes" id="UP001148662">
    <property type="component" value="Unassembled WGS sequence"/>
</dbReference>
<accession>A0ACC1T5D1</accession>
<evidence type="ECO:0000313" key="1">
    <source>
        <dbReference type="EMBL" id="KAJ3553647.1"/>
    </source>
</evidence>
<evidence type="ECO:0000313" key="2">
    <source>
        <dbReference type="Proteomes" id="UP001148662"/>
    </source>
</evidence>
<protein>
    <submittedName>
        <fullName evidence="1">Uncharacterized protein</fullName>
    </submittedName>
</protein>
<name>A0ACC1T5D1_9APHY</name>
<keyword evidence="2" id="KW-1185">Reference proteome</keyword>
<gene>
    <name evidence="1" type="ORF">NM688_g3497</name>
</gene>
<sequence>MESKDIELLADLGYRQEFKRAFRPLEVFGLAFSVIGLFPAIASTLALSLPCGGPVALIWGWTVCGTFVMTVALSIAELSSAAPTAGGLYFWTFKYASPRWRYLLSWIAGYSNTMCGVAGMASGTWALAVQLMAAVSIGTNQEFIPTTGQIYALYVALFIVTAFAASFATQTVAYLERVYMALNILLCVAVIIALPISTPDEFKNPVSYVFGKFSNREHVLSALLHDINSGIKLSPLWVMSGYDAPVHMSEEASNAATAVPMAIVSALGCTAVLGLGLNIALAFNMGKNVESIMANPIGQPMATIFFNSFGTRGTLVVWTFIVLAQFSVCASYLVACSRQMFAFSRDGALPFSRYVYRMNTHTQTPVICVWAVTFLALLLGLLAFAGPNAINATFSLSVVGLYLTCGIPIGSRLLGPTTWIPGPFSLGKLSVPVAVVALVWCTFAIVIVMFPSMPDPTGLTMNYTVVVGGGWIGLCILYFYFPRYGGVHWFKGPMANISRDASDRDATLQIITESVTETKDEKYLQKAASSSGSSLRLGDTS</sequence>
<reference evidence="1" key="1">
    <citation type="submission" date="2022-07" db="EMBL/GenBank/DDBJ databases">
        <title>Genome Sequence of Phlebia brevispora.</title>
        <authorList>
            <person name="Buettner E."/>
        </authorList>
    </citation>
    <scope>NUCLEOTIDE SEQUENCE</scope>
    <source>
        <strain evidence="1">MPL23</strain>
    </source>
</reference>